<protein>
    <submittedName>
        <fullName evidence="1">Uncharacterized protein</fullName>
    </submittedName>
</protein>
<accession>A0AAV7PJQ7</accession>
<dbReference type="AlphaFoldDB" id="A0AAV7PJQ7"/>
<sequence>RQRTEEWRRRYQRYEKAFSYNMCPITRTAPRRDSGAYIWGEDDWPHKMYIRGSPEWRKITLKEGKEEMGGSPHLTGALWTSFWWKDLLFYPSGILYCVTYTVPSIHIWGAEQQASWGQDKEAAPTLCLL</sequence>
<dbReference type="EMBL" id="JANPWB010000011">
    <property type="protein sequence ID" value="KAJ1126798.1"/>
    <property type="molecule type" value="Genomic_DNA"/>
</dbReference>
<reference evidence="1" key="1">
    <citation type="journal article" date="2022" name="bioRxiv">
        <title>Sequencing and chromosome-scale assembly of the giantPleurodeles waltlgenome.</title>
        <authorList>
            <person name="Brown T."/>
            <person name="Elewa A."/>
            <person name="Iarovenko S."/>
            <person name="Subramanian E."/>
            <person name="Araus A.J."/>
            <person name="Petzold A."/>
            <person name="Susuki M."/>
            <person name="Suzuki K.-i.T."/>
            <person name="Hayashi T."/>
            <person name="Toyoda A."/>
            <person name="Oliveira C."/>
            <person name="Osipova E."/>
            <person name="Leigh N.D."/>
            <person name="Simon A."/>
            <person name="Yun M.H."/>
        </authorList>
    </citation>
    <scope>NUCLEOTIDE SEQUENCE</scope>
    <source>
        <strain evidence="1">20211129_DDA</strain>
        <tissue evidence="1">Liver</tissue>
    </source>
</reference>
<comment type="caution">
    <text evidence="1">The sequence shown here is derived from an EMBL/GenBank/DDBJ whole genome shotgun (WGS) entry which is preliminary data.</text>
</comment>
<keyword evidence="2" id="KW-1185">Reference proteome</keyword>
<dbReference type="Proteomes" id="UP001066276">
    <property type="component" value="Chromosome 7"/>
</dbReference>
<gene>
    <name evidence="1" type="ORF">NDU88_005204</name>
</gene>
<evidence type="ECO:0000313" key="1">
    <source>
        <dbReference type="EMBL" id="KAJ1126798.1"/>
    </source>
</evidence>
<proteinExistence type="predicted"/>
<feature type="non-terminal residue" evidence="1">
    <location>
        <position position="1"/>
    </location>
</feature>
<name>A0AAV7PJQ7_PLEWA</name>
<evidence type="ECO:0000313" key="2">
    <source>
        <dbReference type="Proteomes" id="UP001066276"/>
    </source>
</evidence>
<organism evidence="1 2">
    <name type="scientific">Pleurodeles waltl</name>
    <name type="common">Iberian ribbed newt</name>
    <dbReference type="NCBI Taxonomy" id="8319"/>
    <lineage>
        <taxon>Eukaryota</taxon>
        <taxon>Metazoa</taxon>
        <taxon>Chordata</taxon>
        <taxon>Craniata</taxon>
        <taxon>Vertebrata</taxon>
        <taxon>Euteleostomi</taxon>
        <taxon>Amphibia</taxon>
        <taxon>Batrachia</taxon>
        <taxon>Caudata</taxon>
        <taxon>Salamandroidea</taxon>
        <taxon>Salamandridae</taxon>
        <taxon>Pleurodelinae</taxon>
        <taxon>Pleurodeles</taxon>
    </lineage>
</organism>